<dbReference type="Proteomes" id="UP000198034">
    <property type="component" value="Unassembled WGS sequence"/>
</dbReference>
<dbReference type="OrthoDB" id="9815802at2"/>
<comment type="caution">
    <text evidence="1">The sequence shown here is derived from an EMBL/GenBank/DDBJ whole genome shotgun (WGS) entry which is preliminary data.</text>
</comment>
<evidence type="ECO:0008006" key="3">
    <source>
        <dbReference type="Google" id="ProtNLM"/>
    </source>
</evidence>
<gene>
    <name evidence="1" type="ORF">BWK62_12940</name>
</gene>
<accession>A0A246G879</accession>
<dbReference type="AlphaFoldDB" id="A0A246G879"/>
<reference evidence="1 2" key="1">
    <citation type="journal article" date="2017" name="Infect. Genet. Evol.">
        <title>Comparative genome analysis of fish pathogen Flavobacterium columnare reveals extensive sequence diversity within the species.</title>
        <authorList>
            <person name="Kayansamruaj P."/>
            <person name="Dong H.T."/>
            <person name="Hirono I."/>
            <person name="Kondo H."/>
            <person name="Senapin S."/>
            <person name="Rodkhum C."/>
        </authorList>
    </citation>
    <scope>NUCLEOTIDE SEQUENCE [LARGE SCALE GENOMIC DNA]</scope>
    <source>
        <strain evidence="1 2">1214</strain>
    </source>
</reference>
<proteinExistence type="predicted"/>
<protein>
    <recommendedName>
        <fullName evidence="3">DUF2460 domain-containing protein</fullName>
    </recommendedName>
</protein>
<evidence type="ECO:0000313" key="1">
    <source>
        <dbReference type="EMBL" id="OWP75009.1"/>
    </source>
</evidence>
<name>A0A246G879_9FLAO</name>
<dbReference type="EMBL" id="MTCY01000050">
    <property type="protein sequence ID" value="OWP75009.1"/>
    <property type="molecule type" value="Genomic_DNA"/>
</dbReference>
<evidence type="ECO:0000313" key="2">
    <source>
        <dbReference type="Proteomes" id="UP000198034"/>
    </source>
</evidence>
<sequence length="1134" mass="130466">MLQSQIRFLICLLCFPVLLKAQETLYRHKKIPVQKQIIFIDSTSINPSYFVLYDKNKIKIDSTLYKVDFVKGTVQLDSTLKRLDSIHIDYLKYPSFLTKTYSYYDVNRLISSSSAGSLYKSENNTLNLFKPFDGLETSGSITRGLTIGNNQNATVNSNLDLQIIGKLSDKVSVRASLQDNNIPLQNGGYSQRLDEFDQVFVELFSDKWSVRGGDLFLENRKSRFLNFNKKVQGVSARVHFGKTVTNTETFLSGAIVRGQYAKSTFIGQEGNQGPYKLRGPNGELYVLVISGSERVYVNGNLLERGENKQYVIDYNAGEVTFTSLFPINSEMRIVVEYQFSERSFTRFVTYAGAIHQDNKWHLGGFVYSENDVKNQPLQQSLSSDQIKILAEAGDNSELMNASSAVIEPYTDKKILYKKEKIGTTVIYVFSNNPKEELYQVKFSLIGKNKGDYIIKATVANGRIYEYKPPIAGIKQGEYEPIIRLIAPTKLQIATLLGGYKPSDKTAIDFELAVSNHDLNLFSDIDDQNNKGLAGKINYNQKIIAKKNWELSSLNTIQFIQKEYKAVERLFSIEFDRDWNLKEQLGNQRLIAAALLLDWSKKTRWNYQFENLNFSESFAGNRHLLSGIHQSSRWFVKQQGSLMNSENKELTSQFIRNQVQLKYKVHTNWIGANQRFENNQEMTKATMKLTSLSQRFTEWGGFIGRGDSTKVYAEMGMFYRLNDSLQSGVLKRVNHSTSYYINSKLIQNNEADLSFSVNYRKLFFEGNKKNESSLNSRLLYNQRLLKGFIQYGLSYETLSGSIPQQEFNFIEVEPTKGVYAWNDYNKNGIQELQEFEIAQFPDQAKYIKVFLPNQKFIKTHQNKFSQSITLNPFAWTETKGYRKIISYFYNQTSFLIDKKVKKEGDHFDLNPFASSKDPLLGLTSSVRNSLFYNRGKQHHSVIYHFTSNQLKNLLVTDEIKNTNTSHQVSYIHLFKKYWLFNLNGSITKNDVYSVSYASKNFQLLEKQLEIKLGYLFSKNTSIDLFYALQKKNNKMGELERLHQDRLGVSFNLATSKGFVMNGELAYINNGFEGNSFSPVSFQMLEGLQVNKNVTWRMLLQKNITQYLDINLNYQGRKSETSQIIHTGNVQLRAFF</sequence>
<organism evidence="1 2">
    <name type="scientific">Flavobacterium columnare</name>
    <dbReference type="NCBI Taxonomy" id="996"/>
    <lineage>
        <taxon>Bacteria</taxon>
        <taxon>Pseudomonadati</taxon>
        <taxon>Bacteroidota</taxon>
        <taxon>Flavobacteriia</taxon>
        <taxon>Flavobacteriales</taxon>
        <taxon>Flavobacteriaceae</taxon>
        <taxon>Flavobacterium</taxon>
    </lineage>
</organism>